<dbReference type="InterPro" id="IPR007863">
    <property type="entry name" value="Peptidase_M16_C"/>
</dbReference>
<keyword evidence="2" id="KW-0645">Protease</keyword>
<evidence type="ECO:0000259" key="3">
    <source>
        <dbReference type="Pfam" id="PF00675"/>
    </source>
</evidence>
<dbReference type="InterPro" id="IPR011765">
    <property type="entry name" value="Pept_M16_N"/>
</dbReference>
<dbReference type="InterPro" id="IPR011249">
    <property type="entry name" value="Metalloenz_LuxS/M16"/>
</dbReference>
<dbReference type="EMBL" id="JAFMNX010000001">
    <property type="protein sequence ID" value="MBS9719499.1"/>
    <property type="molecule type" value="Genomic_DNA"/>
</dbReference>
<accession>A0ABS5RR20</accession>
<dbReference type="PANTHER" id="PTHR11851">
    <property type="entry name" value="METALLOPROTEASE"/>
    <property type="match status" value="1"/>
</dbReference>
<dbReference type="PANTHER" id="PTHR11851:SF49">
    <property type="entry name" value="MITOCHONDRIAL-PROCESSING PEPTIDASE SUBUNIT ALPHA"/>
    <property type="match status" value="1"/>
</dbReference>
<proteinExistence type="inferred from homology"/>
<keyword evidence="2" id="KW-0378">Hydrolase</keyword>
<dbReference type="SUPFAM" id="SSF63411">
    <property type="entry name" value="LuxS/MPP-like metallohydrolase"/>
    <property type="match status" value="2"/>
</dbReference>
<dbReference type="Gene3D" id="3.30.830.10">
    <property type="entry name" value="Metalloenzyme, LuxS/M16 peptidase-like"/>
    <property type="match status" value="2"/>
</dbReference>
<feature type="domain" description="Peptidase M16 C-terminal" evidence="4">
    <location>
        <begin position="178"/>
        <end position="363"/>
    </location>
</feature>
<comment type="caution">
    <text evidence="5">The sequence shown here is derived from an EMBL/GenBank/DDBJ whole genome shotgun (WGS) entry which is preliminary data.</text>
</comment>
<comment type="similarity">
    <text evidence="1">Belongs to the peptidase M16 family.</text>
</comment>
<evidence type="ECO:0000313" key="6">
    <source>
        <dbReference type="Proteomes" id="UP001297272"/>
    </source>
</evidence>
<evidence type="ECO:0000259" key="4">
    <source>
        <dbReference type="Pfam" id="PF05193"/>
    </source>
</evidence>
<dbReference type="Pfam" id="PF05193">
    <property type="entry name" value="Peptidase_M16_C"/>
    <property type="match status" value="1"/>
</dbReference>
<dbReference type="InterPro" id="IPR050361">
    <property type="entry name" value="MPP/UQCRC_Complex"/>
</dbReference>
<protein>
    <submittedName>
        <fullName evidence="5">Insulinase family protein</fullName>
    </submittedName>
</protein>
<dbReference type="RefSeq" id="WP_213984215.1">
    <property type="nucleotide sequence ID" value="NZ_JAFMNX010000001.1"/>
</dbReference>
<organism evidence="5 6">
    <name type="scientific">Tianweitania aestuarii</name>
    <dbReference type="NCBI Taxonomy" id="2814886"/>
    <lineage>
        <taxon>Bacteria</taxon>
        <taxon>Pseudomonadati</taxon>
        <taxon>Pseudomonadota</taxon>
        <taxon>Alphaproteobacteria</taxon>
        <taxon>Hyphomicrobiales</taxon>
        <taxon>Phyllobacteriaceae</taxon>
        <taxon>Tianweitania</taxon>
    </lineage>
</organism>
<evidence type="ECO:0000256" key="1">
    <source>
        <dbReference type="ARBA" id="ARBA00007261"/>
    </source>
</evidence>
<sequence length="435" mass="47835">MENAATAAAENKVETFTLANGLQVVVIPDRRAPVVSHMLWYKIGSADEAPGKSGIAHFFEHLMFKGTSNHPAGEFSAAVAAIGGSENAFTSYDYTAYFQQVSPDALETMMSFEADRMRNLVLTDDVIGPERNVVLEERRLRIEGDPSALLQEEMSATLYQNHPYRIPVIGWMQEMEELNRADAIDFYNRYYAPNNAVLVVAGDVDVEGVKALAEKTYGKVERGPDLPPRIRPQEPEQNTARTVTMSDPRVTIPSYQKSWVVPSYGSARKEPGQAEALDLLAEVLGGGARSRLYQALVVKEKLAASVGSYYQGTALDASSFTVYGSPIGDTKLETLEKAVDDEIARLVKDGIGDQELERAKNRLVRGLIFARDNQSGMARIYGSALTTGSEIKDIQEWPDRIKALTAADVQRAAEEFLNQKRAVSSYLLPAGEEKS</sequence>
<gene>
    <name evidence="5" type="ORF">JYU29_02225</name>
</gene>
<feature type="domain" description="Peptidase M16 N-terminal" evidence="3">
    <location>
        <begin position="24"/>
        <end position="169"/>
    </location>
</feature>
<dbReference type="Pfam" id="PF00675">
    <property type="entry name" value="Peptidase_M16"/>
    <property type="match status" value="1"/>
</dbReference>
<name>A0ABS5RR20_9HYPH</name>
<dbReference type="Proteomes" id="UP001297272">
    <property type="component" value="Unassembled WGS sequence"/>
</dbReference>
<evidence type="ECO:0000256" key="2">
    <source>
        <dbReference type="ARBA" id="ARBA00023049"/>
    </source>
</evidence>
<reference evidence="5 6" key="1">
    <citation type="submission" date="2021-03" db="EMBL/GenBank/DDBJ databases">
        <title>Tianweitania aestuarii sp. nov., isolated from a tidal flat.</title>
        <authorList>
            <person name="Park S."/>
            <person name="Yoon J.-H."/>
        </authorList>
    </citation>
    <scope>NUCLEOTIDE SEQUENCE [LARGE SCALE GENOMIC DNA]</scope>
    <source>
        <strain evidence="5 6">BSSL-BM11</strain>
    </source>
</reference>
<evidence type="ECO:0000313" key="5">
    <source>
        <dbReference type="EMBL" id="MBS9719499.1"/>
    </source>
</evidence>
<keyword evidence="2" id="KW-0482">Metalloprotease</keyword>
<keyword evidence="6" id="KW-1185">Reference proteome</keyword>